<feature type="transmembrane region" description="Helical" evidence="6">
    <location>
        <begin position="158"/>
        <end position="180"/>
    </location>
</feature>
<feature type="transmembrane region" description="Helical" evidence="6">
    <location>
        <begin position="9"/>
        <end position="31"/>
    </location>
</feature>
<dbReference type="AlphaFoldDB" id="A0A6J5ZY59"/>
<reference evidence="7" key="1">
    <citation type="submission" date="2020-05" db="EMBL/GenBank/DDBJ databases">
        <authorList>
            <person name="Chiriac C."/>
            <person name="Salcher M."/>
            <person name="Ghai R."/>
            <person name="Kavagutti S V."/>
        </authorList>
    </citation>
    <scope>NUCLEOTIDE SEQUENCE</scope>
</reference>
<keyword evidence="4 6" id="KW-1133">Transmembrane helix</keyword>
<dbReference type="EMBL" id="CAESAN010000170">
    <property type="protein sequence ID" value="CAB4347035.1"/>
    <property type="molecule type" value="Genomic_DNA"/>
</dbReference>
<evidence type="ECO:0000256" key="3">
    <source>
        <dbReference type="ARBA" id="ARBA00022692"/>
    </source>
</evidence>
<protein>
    <submittedName>
        <fullName evidence="7">Unannotated protein</fullName>
    </submittedName>
</protein>
<evidence type="ECO:0000313" key="7">
    <source>
        <dbReference type="EMBL" id="CAB4347035.1"/>
    </source>
</evidence>
<evidence type="ECO:0000256" key="2">
    <source>
        <dbReference type="ARBA" id="ARBA00022448"/>
    </source>
</evidence>
<evidence type="ECO:0000256" key="6">
    <source>
        <dbReference type="SAM" id="Phobius"/>
    </source>
</evidence>
<dbReference type="PRINTS" id="PR00783">
    <property type="entry name" value="MINTRINSICP"/>
</dbReference>
<dbReference type="GO" id="GO:0015267">
    <property type="term" value="F:channel activity"/>
    <property type="evidence" value="ECO:0007669"/>
    <property type="project" value="InterPro"/>
</dbReference>
<dbReference type="SUPFAM" id="SSF81338">
    <property type="entry name" value="Aquaporin-like"/>
    <property type="match status" value="1"/>
</dbReference>
<dbReference type="Pfam" id="PF00230">
    <property type="entry name" value="MIP"/>
    <property type="match status" value="1"/>
</dbReference>
<dbReference type="Gene3D" id="1.20.1080.10">
    <property type="entry name" value="Glycerol uptake facilitator protein"/>
    <property type="match status" value="1"/>
</dbReference>
<gene>
    <name evidence="7" type="ORF">UFOPK3547_01556</name>
</gene>
<dbReference type="PROSITE" id="PS00221">
    <property type="entry name" value="MIP"/>
    <property type="match status" value="1"/>
</dbReference>
<feature type="transmembrane region" description="Helical" evidence="6">
    <location>
        <begin position="200"/>
        <end position="221"/>
    </location>
</feature>
<accession>A0A6J5ZY59</accession>
<dbReference type="InterPro" id="IPR000425">
    <property type="entry name" value="MIP"/>
</dbReference>
<feature type="transmembrane region" description="Helical" evidence="6">
    <location>
        <begin position="88"/>
        <end position="107"/>
    </location>
</feature>
<dbReference type="PANTHER" id="PTHR45724:SF13">
    <property type="entry name" value="AQUAPORIN NIP1-1-RELATED"/>
    <property type="match status" value="1"/>
</dbReference>
<evidence type="ECO:0000256" key="1">
    <source>
        <dbReference type="ARBA" id="ARBA00004141"/>
    </source>
</evidence>
<organism evidence="7">
    <name type="scientific">freshwater metagenome</name>
    <dbReference type="NCBI Taxonomy" id="449393"/>
    <lineage>
        <taxon>unclassified sequences</taxon>
        <taxon>metagenomes</taxon>
        <taxon>ecological metagenomes</taxon>
    </lineage>
</organism>
<keyword evidence="2" id="KW-0813">Transport</keyword>
<name>A0A6J5ZY59_9ZZZZ</name>
<sequence>MDIPVSKRLAAECLGTFGFFLTAFMGIVTLATQGVTAIQSLGIAAGFGFGLAAMIFAFGHVSGGHFNPAVTLGLAAARKHPPSEILPYWAAQLVGGLIASLLILVLWTQEIVSKTVNVPGIGVSDSTAFIIEAIFTMLFVLVIATVATDERAPWKGVFAPFAIGLFIFTAGTVAGPISGFSFNPARSLAPAIAAGDFSHIWIYLLAPLLGGVVGGLIHLYFADDKSAARSEEFEDLDRETATN</sequence>
<evidence type="ECO:0000256" key="5">
    <source>
        <dbReference type="ARBA" id="ARBA00023136"/>
    </source>
</evidence>
<keyword evidence="3 6" id="KW-0812">Transmembrane</keyword>
<dbReference type="GO" id="GO:0016020">
    <property type="term" value="C:membrane"/>
    <property type="evidence" value="ECO:0007669"/>
    <property type="project" value="UniProtKB-SubCell"/>
</dbReference>
<feature type="transmembrane region" description="Helical" evidence="6">
    <location>
        <begin position="37"/>
        <end position="58"/>
    </location>
</feature>
<keyword evidence="5 6" id="KW-0472">Membrane</keyword>
<dbReference type="InterPro" id="IPR034294">
    <property type="entry name" value="Aquaporin_transptr"/>
</dbReference>
<dbReference type="InterPro" id="IPR023271">
    <property type="entry name" value="Aquaporin-like"/>
</dbReference>
<dbReference type="InterPro" id="IPR022357">
    <property type="entry name" value="MIP_CS"/>
</dbReference>
<proteinExistence type="predicted"/>
<feature type="transmembrane region" description="Helical" evidence="6">
    <location>
        <begin position="127"/>
        <end position="146"/>
    </location>
</feature>
<dbReference type="PANTHER" id="PTHR45724">
    <property type="entry name" value="AQUAPORIN NIP2-1"/>
    <property type="match status" value="1"/>
</dbReference>
<comment type="subcellular location">
    <subcellularLocation>
        <location evidence="1">Membrane</location>
        <topology evidence="1">Multi-pass membrane protein</topology>
    </subcellularLocation>
</comment>
<evidence type="ECO:0000256" key="4">
    <source>
        <dbReference type="ARBA" id="ARBA00022989"/>
    </source>
</evidence>